<dbReference type="PANTHER" id="PTHR39450">
    <property type="entry name" value="MOLYBDOPTERIN OXIDOREDUCTASE, 4FE-4S CLUSTER-BINDING SUBUNIT"/>
    <property type="match status" value="1"/>
</dbReference>
<evidence type="ECO:0000313" key="1">
    <source>
        <dbReference type="EMBL" id="MSR91956.1"/>
    </source>
</evidence>
<name>A0A7X2MZG9_9CLOT</name>
<accession>A0A7X2MZG9</accession>
<evidence type="ECO:0000313" key="2">
    <source>
        <dbReference type="Proteomes" id="UP000460287"/>
    </source>
</evidence>
<sequence>MDKEIFTSVIRVKGSAKYNVVSVKSSEPVEYDKWIELSKIISTIYVSLPIKSGDVLCKNIANTGIDIIATKSLSKN</sequence>
<dbReference type="Proteomes" id="UP000460287">
    <property type="component" value="Unassembled WGS sequence"/>
</dbReference>
<dbReference type="RefSeq" id="WP_154531858.1">
    <property type="nucleotide sequence ID" value="NZ_JAQXTV010000028.1"/>
</dbReference>
<dbReference type="InterPro" id="IPR036593">
    <property type="entry name" value="CPE0013-like_sf"/>
</dbReference>
<proteinExistence type="predicted"/>
<reference evidence="1 2" key="1">
    <citation type="submission" date="2019-08" db="EMBL/GenBank/DDBJ databases">
        <title>In-depth cultivation of the pig gut microbiome towards novel bacterial diversity and tailored functional studies.</title>
        <authorList>
            <person name="Wylensek D."/>
            <person name="Hitch T.C.A."/>
            <person name="Clavel T."/>
        </authorList>
    </citation>
    <scope>NUCLEOTIDE SEQUENCE [LARGE SCALE GENOMIC DNA]</scope>
    <source>
        <strain evidence="1 2">WCA-383-APC-5B</strain>
    </source>
</reference>
<dbReference type="Gene3D" id="3.10.530.10">
    <property type="entry name" value="CPE0013-like"/>
    <property type="match status" value="1"/>
</dbReference>
<organism evidence="1 2">
    <name type="scientific">Inconstantimicrobium porci</name>
    <dbReference type="NCBI Taxonomy" id="2652291"/>
    <lineage>
        <taxon>Bacteria</taxon>
        <taxon>Bacillati</taxon>
        <taxon>Bacillota</taxon>
        <taxon>Clostridia</taxon>
        <taxon>Eubacteriales</taxon>
        <taxon>Clostridiaceae</taxon>
        <taxon>Inconstantimicrobium</taxon>
    </lineage>
</organism>
<comment type="caution">
    <text evidence="1">The sequence shown here is derived from an EMBL/GenBank/DDBJ whole genome shotgun (WGS) entry which is preliminary data.</text>
</comment>
<dbReference type="PANTHER" id="PTHR39450:SF1">
    <property type="entry name" value="DUF1667 DOMAIN-CONTAINING PROTEIN"/>
    <property type="match status" value="1"/>
</dbReference>
<dbReference type="SUPFAM" id="SSF160148">
    <property type="entry name" value="CPE0013-like"/>
    <property type="match status" value="1"/>
</dbReference>
<dbReference type="InterPro" id="IPR012460">
    <property type="entry name" value="DUF1667"/>
</dbReference>
<keyword evidence="2" id="KW-1185">Reference proteome</keyword>
<dbReference type="EMBL" id="VULX01000019">
    <property type="protein sequence ID" value="MSR91956.1"/>
    <property type="molecule type" value="Genomic_DNA"/>
</dbReference>
<dbReference type="Pfam" id="PF07892">
    <property type="entry name" value="DUF1667"/>
    <property type="match status" value="1"/>
</dbReference>
<protein>
    <submittedName>
        <fullName evidence="1">DUF1667 domain-containing protein</fullName>
    </submittedName>
</protein>
<gene>
    <name evidence="1" type="ORF">FYJ33_11250</name>
</gene>
<dbReference type="AlphaFoldDB" id="A0A7X2MZG9"/>